<dbReference type="Proteomes" id="UP000094285">
    <property type="component" value="Unassembled WGS sequence"/>
</dbReference>
<accession>A0A1E4SNS8</accession>
<reference evidence="2" key="1">
    <citation type="submission" date="2016-05" db="EMBL/GenBank/DDBJ databases">
        <title>Comparative genomics of biotechnologically important yeasts.</title>
        <authorList>
            <consortium name="DOE Joint Genome Institute"/>
            <person name="Riley R."/>
            <person name="Haridas S."/>
            <person name="Wolfe K.H."/>
            <person name="Lopes M.R."/>
            <person name="Hittinger C.T."/>
            <person name="Goker M."/>
            <person name="Salamov A."/>
            <person name="Wisecaver J."/>
            <person name="Long T.M."/>
            <person name="Aerts A.L."/>
            <person name="Barry K."/>
            <person name="Choi C."/>
            <person name="Clum A."/>
            <person name="Coughlan A.Y."/>
            <person name="Deshpande S."/>
            <person name="Douglass A.P."/>
            <person name="Hanson S.J."/>
            <person name="Klenk H.-P."/>
            <person name="Labutti K."/>
            <person name="Lapidus A."/>
            <person name="Lindquist E."/>
            <person name="Lipzen A."/>
            <person name="Meier-Kolthoff J.P."/>
            <person name="Ohm R.A."/>
            <person name="Otillar R.P."/>
            <person name="Pangilinan J."/>
            <person name="Peng Y."/>
            <person name="Rokas A."/>
            <person name="Rosa C.A."/>
            <person name="Scheuner C."/>
            <person name="Sibirny A.A."/>
            <person name="Slot J.C."/>
            <person name="Stielow J.B."/>
            <person name="Sun H."/>
            <person name="Kurtzman C.P."/>
            <person name="Blackwell M."/>
            <person name="Grigoriev I.V."/>
            <person name="Jeffries T.W."/>
        </authorList>
    </citation>
    <scope>NUCLEOTIDE SEQUENCE [LARGE SCALE GENOMIC DNA]</scope>
    <source>
        <strain evidence="2">NRRL Y-17324</strain>
    </source>
</reference>
<dbReference type="GeneID" id="30981526"/>
<proteinExistence type="predicted"/>
<evidence type="ECO:0000313" key="2">
    <source>
        <dbReference type="Proteomes" id="UP000094285"/>
    </source>
</evidence>
<keyword evidence="2" id="KW-1185">Reference proteome</keyword>
<gene>
    <name evidence="1" type="ORF">CANTADRAFT_25337</name>
</gene>
<organism evidence="1 2">
    <name type="scientific">Suhomyces tanzawaensis NRRL Y-17324</name>
    <dbReference type="NCBI Taxonomy" id="984487"/>
    <lineage>
        <taxon>Eukaryota</taxon>
        <taxon>Fungi</taxon>
        <taxon>Dikarya</taxon>
        <taxon>Ascomycota</taxon>
        <taxon>Saccharomycotina</taxon>
        <taxon>Pichiomycetes</taxon>
        <taxon>Debaryomycetaceae</taxon>
        <taxon>Suhomyces</taxon>
    </lineage>
</organism>
<dbReference type="AlphaFoldDB" id="A0A1E4SNS8"/>
<dbReference type="EMBL" id="KV453910">
    <property type="protein sequence ID" value="ODV81077.1"/>
    <property type="molecule type" value="Genomic_DNA"/>
</dbReference>
<dbReference type="RefSeq" id="XP_020066199.1">
    <property type="nucleotide sequence ID" value="XM_020207389.1"/>
</dbReference>
<protein>
    <submittedName>
        <fullName evidence="1">Uncharacterized protein</fullName>
    </submittedName>
</protein>
<evidence type="ECO:0000313" key="1">
    <source>
        <dbReference type="EMBL" id="ODV81077.1"/>
    </source>
</evidence>
<name>A0A1E4SNS8_9ASCO</name>
<sequence>MLIVQMNPLQNKYCFIQLYTATLIELSTVRYHVIINKGARNTKVLTEVTELGGEVTLYNEYHEHDIIKLIEDSNNEEGISYDSTYDYCEQRREV</sequence>